<dbReference type="RefSeq" id="XP_019635711.1">
    <property type="nucleotide sequence ID" value="XM_019780152.1"/>
</dbReference>
<gene>
    <name evidence="3" type="primary">LOC109478536</name>
</gene>
<evidence type="ECO:0000313" key="2">
    <source>
        <dbReference type="Proteomes" id="UP000515135"/>
    </source>
</evidence>
<feature type="region of interest" description="Disordered" evidence="1">
    <location>
        <begin position="39"/>
        <end position="61"/>
    </location>
</feature>
<dbReference type="KEGG" id="bbel:109478536"/>
<evidence type="ECO:0000256" key="1">
    <source>
        <dbReference type="SAM" id="MobiDB-lite"/>
    </source>
</evidence>
<dbReference type="Proteomes" id="UP000515135">
    <property type="component" value="Unplaced"/>
</dbReference>
<dbReference type="AlphaFoldDB" id="A0A6P5A1Q6"/>
<accession>A0A6P5A1Q6</accession>
<proteinExistence type="predicted"/>
<keyword evidence="2" id="KW-1185">Reference proteome</keyword>
<reference evidence="3" key="1">
    <citation type="submission" date="2025-08" db="UniProtKB">
        <authorList>
            <consortium name="RefSeq"/>
        </authorList>
    </citation>
    <scope>IDENTIFICATION</scope>
    <source>
        <tissue evidence="3">Gonad</tissue>
    </source>
</reference>
<dbReference type="OrthoDB" id="6071871at2759"/>
<protein>
    <submittedName>
        <fullName evidence="3">Uncharacterized protein LOC109478536</fullName>
    </submittedName>
</protein>
<evidence type="ECO:0000313" key="3">
    <source>
        <dbReference type="RefSeq" id="XP_019635711.1"/>
    </source>
</evidence>
<dbReference type="GeneID" id="109478536"/>
<sequence>MDRNLGTVIQSLRRLRRVRRETATVYNMFAWLKRANPSLKPSTTPGLPNPMDTKNPEATAAANREVERVIAESASRKRKRGTYGHYSPEMRAKIARVCVEVGASKAARRLSAEVGRELNESTVRSIKNSYTKELKRLGKDSIENFPRKNTGRPLMLGDLDDQLKEYTQNLRRAGGVVNRLVVQGAARGLVARKDRSLLVEHGGHIRISKPWANSFLRRMNFVKRKGTKAARKVPQDFDQTRDDFHQRIEDIVRENDIPDELVVNWDQTGINVVPVGGWTLAEEGSRQVCLFACFIDIFICKTVLYTLLMPVK</sequence>
<name>A0A6P5A1Q6_BRABE</name>
<organism evidence="2 3">
    <name type="scientific">Branchiostoma belcheri</name>
    <name type="common">Amphioxus</name>
    <dbReference type="NCBI Taxonomy" id="7741"/>
    <lineage>
        <taxon>Eukaryota</taxon>
        <taxon>Metazoa</taxon>
        <taxon>Chordata</taxon>
        <taxon>Cephalochordata</taxon>
        <taxon>Leptocardii</taxon>
        <taxon>Amphioxiformes</taxon>
        <taxon>Branchiostomatidae</taxon>
        <taxon>Branchiostoma</taxon>
    </lineage>
</organism>